<accession>A0ABT9HW73</accession>
<dbReference type="RefSeq" id="WP_305974173.1">
    <property type="nucleotide sequence ID" value="NZ_JAPJDZ010000007.1"/>
</dbReference>
<keyword evidence="3" id="KW-0255">Endonuclease</keyword>
<name>A0ABT9HW73_9GAMM</name>
<protein>
    <submittedName>
        <fullName evidence="3">DNA/RNA non-specific endonuclease</fullName>
    </submittedName>
</protein>
<dbReference type="Gene3D" id="3.40.570.10">
    <property type="entry name" value="Extracellular Endonuclease, subunit A"/>
    <property type="match status" value="1"/>
</dbReference>
<gene>
    <name evidence="3" type="ORF">ORJ04_04600</name>
</gene>
<sequence>MHNQQFDGVILEDKWGKTYLCSNCLLAFASLGESQIWEVKDAIFCSYFLHDLEPYWDLRQIWTDVYRHARPWEYDLSGYSDFQLRDTLIQMFAQQEIWLWQLTEGWGPPPKGNGIGDGGLVAGSSTTTPLPISKKANKPGGGVADTNTVSSTTATHSSAVKPTNTVSTNQSVTERYGDNEAVWVIDEQGRPVSVTASLGSTYSDARSSQEKKHQRTVGGDARLDTDDGGHIIGHRFMSDQGLKNLFPQDANLNRGAYKSMENEWEDWTKEGYEVKLTVRLDPPGSDRPDNIIAEYQVFEKTSGDMVFERRHGFNNRKGEAFERVARKDMQDYRG</sequence>
<evidence type="ECO:0000313" key="4">
    <source>
        <dbReference type="Proteomes" id="UP001231109"/>
    </source>
</evidence>
<feature type="domain" description="Type VII secretion system protein EssD-like" evidence="2">
    <location>
        <begin position="179"/>
        <end position="296"/>
    </location>
</feature>
<organism evidence="3 4">
    <name type="scientific">Rheinheimera baltica</name>
    <dbReference type="NCBI Taxonomy" id="67576"/>
    <lineage>
        <taxon>Bacteria</taxon>
        <taxon>Pseudomonadati</taxon>
        <taxon>Pseudomonadota</taxon>
        <taxon>Gammaproteobacteria</taxon>
        <taxon>Chromatiales</taxon>
        <taxon>Chromatiaceae</taxon>
        <taxon>Rheinheimera</taxon>
    </lineage>
</organism>
<dbReference type="InterPro" id="IPR044929">
    <property type="entry name" value="DNA/RNA_non-sp_Endonuclease_sf"/>
</dbReference>
<dbReference type="Pfam" id="PF13930">
    <property type="entry name" value="Endonuclea_NS_2"/>
    <property type="match status" value="1"/>
</dbReference>
<comment type="caution">
    <text evidence="3">The sequence shown here is derived from an EMBL/GenBank/DDBJ whole genome shotgun (WGS) entry which is preliminary data.</text>
</comment>
<evidence type="ECO:0000259" key="2">
    <source>
        <dbReference type="Pfam" id="PF13930"/>
    </source>
</evidence>
<reference evidence="3 4" key="1">
    <citation type="submission" date="2022-11" db="EMBL/GenBank/DDBJ databases">
        <title>Viruses from the air-sea interface of a natural surface slick.</title>
        <authorList>
            <person name="Rahlff J."/>
            <person name="Holmfeldt K."/>
        </authorList>
    </citation>
    <scope>NUCLEOTIDE SEQUENCE [LARGE SCALE GENOMIC DNA]</scope>
    <source>
        <strain evidence="3 4">SMS4</strain>
    </source>
</reference>
<keyword evidence="3" id="KW-0378">Hydrolase</keyword>
<keyword evidence="3" id="KW-0540">Nuclease</keyword>
<evidence type="ECO:0000313" key="3">
    <source>
        <dbReference type="EMBL" id="MDP5135228.1"/>
    </source>
</evidence>
<dbReference type="InterPro" id="IPR044927">
    <property type="entry name" value="Endonuclea_NS_2"/>
</dbReference>
<dbReference type="Proteomes" id="UP001231109">
    <property type="component" value="Unassembled WGS sequence"/>
</dbReference>
<evidence type="ECO:0000256" key="1">
    <source>
        <dbReference type="SAM" id="MobiDB-lite"/>
    </source>
</evidence>
<dbReference type="GO" id="GO:0004519">
    <property type="term" value="F:endonuclease activity"/>
    <property type="evidence" value="ECO:0007669"/>
    <property type="project" value="UniProtKB-KW"/>
</dbReference>
<dbReference type="EMBL" id="JAPJDZ010000007">
    <property type="protein sequence ID" value="MDP5135228.1"/>
    <property type="molecule type" value="Genomic_DNA"/>
</dbReference>
<keyword evidence="4" id="KW-1185">Reference proteome</keyword>
<proteinExistence type="predicted"/>
<feature type="region of interest" description="Disordered" evidence="1">
    <location>
        <begin position="200"/>
        <end position="225"/>
    </location>
</feature>